<dbReference type="SUPFAM" id="SSF47413">
    <property type="entry name" value="lambda repressor-like DNA-binding domains"/>
    <property type="match status" value="1"/>
</dbReference>
<dbReference type="PROSITE" id="PS51936">
    <property type="entry name" value="POU_4"/>
    <property type="match status" value="1"/>
</dbReference>
<dbReference type="InterPro" id="IPR044869">
    <property type="entry name" value="HNF-1_POU"/>
</dbReference>
<keyword evidence="2" id="KW-0472">Membrane</keyword>
<gene>
    <name evidence="4" type="ORF">XENOCAPTIV_023735</name>
</gene>
<dbReference type="PANTHER" id="PTHR14618:SF4">
    <property type="entry name" value="HOMEOBOX-CONTAINING PROTEIN 1 ISOFORM X1-RELATED"/>
    <property type="match status" value="1"/>
</dbReference>
<dbReference type="InterPro" id="IPR010982">
    <property type="entry name" value="Lambda_DNA-bd_dom_sf"/>
</dbReference>
<proteinExistence type="predicted"/>
<sequence length="113" mass="13032">MGYDKWQEKLCPKLGISLFFFKGAISTFIKCLLYCFNSIAVFCVCRRDSSLVKEEIKAFLGNRRISQAVVAQVTGISQSRISHWLLQHGSDLSEQKKRAFYRWYILEKTTPGT</sequence>
<evidence type="ECO:0000313" key="5">
    <source>
        <dbReference type="Proteomes" id="UP001434883"/>
    </source>
</evidence>
<keyword evidence="2" id="KW-1133">Transmembrane helix</keyword>
<dbReference type="InterPro" id="IPR001387">
    <property type="entry name" value="Cro/C1-type_HTH"/>
</dbReference>
<feature type="domain" description="POU-specific atypical" evidence="3">
    <location>
        <begin position="24"/>
        <end position="113"/>
    </location>
</feature>
<protein>
    <recommendedName>
        <fullName evidence="3">POU-specific atypical domain-containing protein</fullName>
    </recommendedName>
</protein>
<dbReference type="InterPro" id="IPR006899">
    <property type="entry name" value="HNF-1_N"/>
</dbReference>
<feature type="transmembrane region" description="Helical" evidence="2">
    <location>
        <begin position="20"/>
        <end position="45"/>
    </location>
</feature>
<organism evidence="4 5">
    <name type="scientific">Xenoophorus captivus</name>
    <dbReference type="NCBI Taxonomy" id="1517983"/>
    <lineage>
        <taxon>Eukaryota</taxon>
        <taxon>Metazoa</taxon>
        <taxon>Chordata</taxon>
        <taxon>Craniata</taxon>
        <taxon>Vertebrata</taxon>
        <taxon>Euteleostomi</taxon>
        <taxon>Actinopterygii</taxon>
        <taxon>Neopterygii</taxon>
        <taxon>Teleostei</taxon>
        <taxon>Neoteleostei</taxon>
        <taxon>Acanthomorphata</taxon>
        <taxon>Ovalentaria</taxon>
        <taxon>Atherinomorphae</taxon>
        <taxon>Cyprinodontiformes</taxon>
        <taxon>Goodeidae</taxon>
        <taxon>Xenoophorus</taxon>
    </lineage>
</organism>
<evidence type="ECO:0000256" key="2">
    <source>
        <dbReference type="SAM" id="Phobius"/>
    </source>
</evidence>
<evidence type="ECO:0000313" key="4">
    <source>
        <dbReference type="EMBL" id="MEQ2205041.1"/>
    </source>
</evidence>
<dbReference type="Gene3D" id="1.10.260.40">
    <property type="entry name" value="lambda repressor-like DNA-binding domains"/>
    <property type="match status" value="1"/>
</dbReference>
<evidence type="ECO:0000259" key="3">
    <source>
        <dbReference type="PROSITE" id="PS51936"/>
    </source>
</evidence>
<dbReference type="Pfam" id="PF04814">
    <property type="entry name" value="HNF-1_N"/>
    <property type="match status" value="1"/>
</dbReference>
<dbReference type="EMBL" id="JAHRIN010039053">
    <property type="protein sequence ID" value="MEQ2205041.1"/>
    <property type="molecule type" value="Genomic_DNA"/>
</dbReference>
<accession>A0ABV0RBH7</accession>
<dbReference type="PANTHER" id="PTHR14618">
    <property type="entry name" value="HOMEODOX-CONTAINING PROTEIN 1 HMBOX1"/>
    <property type="match status" value="1"/>
</dbReference>
<dbReference type="Proteomes" id="UP001434883">
    <property type="component" value="Unassembled WGS sequence"/>
</dbReference>
<comment type="subcellular location">
    <subcellularLocation>
        <location evidence="1">Nucleus</location>
    </subcellularLocation>
</comment>
<keyword evidence="5" id="KW-1185">Reference proteome</keyword>
<name>A0ABV0RBH7_9TELE</name>
<comment type="caution">
    <text evidence="4">The sequence shown here is derived from an EMBL/GenBank/DDBJ whole genome shotgun (WGS) entry which is preliminary data.</text>
</comment>
<evidence type="ECO:0000256" key="1">
    <source>
        <dbReference type="ARBA" id="ARBA00004123"/>
    </source>
</evidence>
<dbReference type="InterPro" id="IPR040363">
    <property type="entry name" value="HMBOX1"/>
</dbReference>
<dbReference type="CDD" id="cd00093">
    <property type="entry name" value="HTH_XRE"/>
    <property type="match status" value="1"/>
</dbReference>
<reference evidence="4 5" key="1">
    <citation type="submission" date="2021-06" db="EMBL/GenBank/DDBJ databases">
        <authorList>
            <person name="Palmer J.M."/>
        </authorList>
    </citation>
    <scope>NUCLEOTIDE SEQUENCE [LARGE SCALE GENOMIC DNA]</scope>
    <source>
        <strain evidence="4 5">XC_2019</strain>
        <tissue evidence="4">Muscle</tissue>
    </source>
</reference>
<keyword evidence="2" id="KW-0812">Transmembrane</keyword>